<proteinExistence type="predicted"/>
<dbReference type="Proteomes" id="UP000288859">
    <property type="component" value="Unassembled WGS sequence"/>
</dbReference>
<protein>
    <submittedName>
        <fullName evidence="1">Uncharacterized protein</fullName>
    </submittedName>
</protein>
<evidence type="ECO:0000313" key="1">
    <source>
        <dbReference type="EMBL" id="RVX68392.1"/>
    </source>
</evidence>
<gene>
    <name evidence="1" type="ORF">B0A52_07392</name>
</gene>
<dbReference type="AlphaFoldDB" id="A0A438MZ90"/>
<sequence length="317" mass="35927">MTPTTETKHMANGDRYYNGRLVEVPDSFEVILGVYKGDPEVVRIVTGHLHAAGSTRFTIRNVSERNRYVFPTDPDLRPADHPFILDWHEVATKIDFNAKARAQKADQSQSNLDEELSTKQEELQRSLVRYLDNNYRMENDLVLTDARETIATAAFLVSTMSASNDATLKIEEESLGMPDLFELPETPEDLEAIRCEYWSATMHNVVMLLEARRHKAPLKVTIDDRAMRIMAGREGLEIFRRYSLETGGEGTFVEWNEGGSDSAGPASLQEAEDIATTLIEGCFEFIRYNMIMSQPEDGLDPNELGVNEWMDEIDPLQ</sequence>
<accession>A0A438MZ90</accession>
<dbReference type="OrthoDB" id="10679587at2759"/>
<dbReference type="EMBL" id="NAJM01000038">
    <property type="protein sequence ID" value="RVX68392.1"/>
    <property type="molecule type" value="Genomic_DNA"/>
</dbReference>
<comment type="caution">
    <text evidence="1">The sequence shown here is derived from an EMBL/GenBank/DDBJ whole genome shotgun (WGS) entry which is preliminary data.</text>
</comment>
<reference evidence="1 2" key="1">
    <citation type="submission" date="2017-03" db="EMBL/GenBank/DDBJ databases">
        <title>Genomes of endolithic fungi from Antarctica.</title>
        <authorList>
            <person name="Coleine C."/>
            <person name="Masonjones S."/>
            <person name="Stajich J.E."/>
        </authorList>
    </citation>
    <scope>NUCLEOTIDE SEQUENCE [LARGE SCALE GENOMIC DNA]</scope>
    <source>
        <strain evidence="1 2">CCFEE 6314</strain>
    </source>
</reference>
<evidence type="ECO:0000313" key="2">
    <source>
        <dbReference type="Proteomes" id="UP000288859"/>
    </source>
</evidence>
<name>A0A438MZ90_EXOME</name>
<organism evidence="1 2">
    <name type="scientific">Exophiala mesophila</name>
    <name type="common">Black yeast-like fungus</name>
    <dbReference type="NCBI Taxonomy" id="212818"/>
    <lineage>
        <taxon>Eukaryota</taxon>
        <taxon>Fungi</taxon>
        <taxon>Dikarya</taxon>
        <taxon>Ascomycota</taxon>
        <taxon>Pezizomycotina</taxon>
        <taxon>Eurotiomycetes</taxon>
        <taxon>Chaetothyriomycetidae</taxon>
        <taxon>Chaetothyriales</taxon>
        <taxon>Herpotrichiellaceae</taxon>
        <taxon>Exophiala</taxon>
    </lineage>
</organism>